<dbReference type="RefSeq" id="WP_230274510.1">
    <property type="nucleotide sequence ID" value="NZ_JAJKFW010000025.1"/>
</dbReference>
<organism evidence="8 9">
    <name type="scientific">Rhodopirellula halodulae</name>
    <dbReference type="NCBI Taxonomy" id="2894198"/>
    <lineage>
        <taxon>Bacteria</taxon>
        <taxon>Pseudomonadati</taxon>
        <taxon>Planctomycetota</taxon>
        <taxon>Planctomycetia</taxon>
        <taxon>Pirellulales</taxon>
        <taxon>Pirellulaceae</taxon>
        <taxon>Rhodopirellula</taxon>
    </lineage>
</organism>
<evidence type="ECO:0000256" key="3">
    <source>
        <dbReference type="ARBA" id="ARBA00022723"/>
    </source>
</evidence>
<evidence type="ECO:0000256" key="5">
    <source>
        <dbReference type="ARBA" id="ARBA00023004"/>
    </source>
</evidence>
<keyword evidence="6" id="KW-0411">Iron-sulfur</keyword>
<dbReference type="PANTHER" id="PTHR43756:SF5">
    <property type="entry name" value="CHOLINE MONOOXYGENASE, CHLOROPLASTIC"/>
    <property type="match status" value="1"/>
</dbReference>
<dbReference type="Pfam" id="PF00848">
    <property type="entry name" value="Ring_hydroxyl_A"/>
    <property type="match status" value="1"/>
</dbReference>
<keyword evidence="4" id="KW-0560">Oxidoreductase</keyword>
<dbReference type="CDD" id="cd00680">
    <property type="entry name" value="RHO_alpha_C"/>
    <property type="match status" value="1"/>
</dbReference>
<name>A0ABS8NJ30_9BACT</name>
<evidence type="ECO:0000256" key="6">
    <source>
        <dbReference type="ARBA" id="ARBA00023014"/>
    </source>
</evidence>
<evidence type="ECO:0000259" key="7">
    <source>
        <dbReference type="PROSITE" id="PS51296"/>
    </source>
</evidence>
<keyword evidence="9" id="KW-1185">Reference proteome</keyword>
<dbReference type="Pfam" id="PF00355">
    <property type="entry name" value="Rieske"/>
    <property type="match status" value="1"/>
</dbReference>
<evidence type="ECO:0000313" key="9">
    <source>
        <dbReference type="Proteomes" id="UP001430306"/>
    </source>
</evidence>
<dbReference type="InterPro" id="IPR036922">
    <property type="entry name" value="Rieske_2Fe-2S_sf"/>
</dbReference>
<dbReference type="InterPro" id="IPR017941">
    <property type="entry name" value="Rieske_2Fe-2S"/>
</dbReference>
<dbReference type="InterPro" id="IPR015879">
    <property type="entry name" value="Ring_hydroxy_dOase_asu_C_dom"/>
</dbReference>
<keyword evidence="3" id="KW-0479">Metal-binding</keyword>
<accession>A0ABS8NJ30</accession>
<sequence>MPGDLRRAPPLTMLGLAIASIHPQPASLMFVNKTKLPHVLLPEHYSSPTQHELELERLFRPQWHWVGSLHDAREDGDFFTRELLGVPILVRNHQGSCHCYLNVCPHRHSTLSSERSGNCPTLKCQYHGWEFHVDGSSGRIPDAKHFRPMSGGPECLKKFSVAVHGPLIFVSLDPSCPSLPDQFQPFAEVTSEFPGDRWAHAETWHYDFPANWKVVAENTVESYHLESVHTDSFRFEPEDEIEHEIHEGGTIMRATIHATPRARQFTRWVTSQLHPGCSPQYRMHHLFPHLFLMRTDAMLQAMTLMPTSTTSCRATVSVFTLRREHETPWSRLLTRFWGRIKTPAVKKILAEDASLYPGIQTGMEHSPFKGCVSTREELVHAFQHHVSQKCGLSIEPDRAAATSAEELSQ</sequence>
<dbReference type="PRINTS" id="PR00090">
    <property type="entry name" value="RNGDIOXGNASE"/>
</dbReference>
<evidence type="ECO:0000256" key="4">
    <source>
        <dbReference type="ARBA" id="ARBA00023002"/>
    </source>
</evidence>
<proteinExistence type="predicted"/>
<keyword evidence="5" id="KW-0408">Iron</keyword>
<dbReference type="PANTHER" id="PTHR43756">
    <property type="entry name" value="CHOLINE MONOOXYGENASE, CHLOROPLASTIC"/>
    <property type="match status" value="1"/>
</dbReference>
<comment type="caution">
    <text evidence="8">The sequence shown here is derived from an EMBL/GenBank/DDBJ whole genome shotgun (WGS) entry which is preliminary data.</text>
</comment>
<dbReference type="EMBL" id="JAJKFW010000025">
    <property type="protein sequence ID" value="MCC9643565.1"/>
    <property type="molecule type" value="Genomic_DNA"/>
</dbReference>
<evidence type="ECO:0000256" key="1">
    <source>
        <dbReference type="ARBA" id="ARBA00001962"/>
    </source>
</evidence>
<evidence type="ECO:0000256" key="2">
    <source>
        <dbReference type="ARBA" id="ARBA00022714"/>
    </source>
</evidence>
<dbReference type="SUPFAM" id="SSF50022">
    <property type="entry name" value="ISP domain"/>
    <property type="match status" value="1"/>
</dbReference>
<dbReference type="Gene3D" id="3.90.380.10">
    <property type="entry name" value="Naphthalene 1,2-dioxygenase Alpha Subunit, Chain A, domain 1"/>
    <property type="match status" value="2"/>
</dbReference>
<protein>
    <submittedName>
        <fullName evidence="8">Aromatic ring-hydroxylating dioxygenase subunit alpha</fullName>
    </submittedName>
</protein>
<evidence type="ECO:0000313" key="8">
    <source>
        <dbReference type="EMBL" id="MCC9643565.1"/>
    </source>
</evidence>
<dbReference type="Proteomes" id="UP001430306">
    <property type="component" value="Unassembled WGS sequence"/>
</dbReference>
<keyword evidence="8" id="KW-0223">Dioxygenase</keyword>
<dbReference type="CDD" id="cd03469">
    <property type="entry name" value="Rieske_RO_Alpha_N"/>
    <property type="match status" value="1"/>
</dbReference>
<gene>
    <name evidence="8" type="ORF">LOC71_14870</name>
</gene>
<comment type="cofactor">
    <cofactor evidence="1">
        <name>Fe cation</name>
        <dbReference type="ChEBI" id="CHEBI:24875"/>
    </cofactor>
</comment>
<keyword evidence="2" id="KW-0001">2Fe-2S</keyword>
<dbReference type="SUPFAM" id="SSF55961">
    <property type="entry name" value="Bet v1-like"/>
    <property type="match status" value="1"/>
</dbReference>
<dbReference type="InterPro" id="IPR001663">
    <property type="entry name" value="Rng_hydr_dOase-A"/>
</dbReference>
<dbReference type="Gene3D" id="2.102.10.10">
    <property type="entry name" value="Rieske [2Fe-2S] iron-sulphur domain"/>
    <property type="match status" value="1"/>
</dbReference>
<reference evidence="8" key="1">
    <citation type="submission" date="2021-11" db="EMBL/GenBank/DDBJ databases">
        <title>Genome sequence.</title>
        <authorList>
            <person name="Sun Q."/>
        </authorList>
    </citation>
    <scope>NUCLEOTIDE SEQUENCE</scope>
    <source>
        <strain evidence="8">JC740</strain>
    </source>
</reference>
<feature type="domain" description="Rieske" evidence="7">
    <location>
        <begin position="63"/>
        <end position="170"/>
    </location>
</feature>
<dbReference type="PROSITE" id="PS51296">
    <property type="entry name" value="RIESKE"/>
    <property type="match status" value="1"/>
</dbReference>
<dbReference type="GO" id="GO:0051213">
    <property type="term" value="F:dioxygenase activity"/>
    <property type="evidence" value="ECO:0007669"/>
    <property type="project" value="UniProtKB-KW"/>
</dbReference>